<keyword evidence="3" id="KW-1185">Reference proteome</keyword>
<gene>
    <name evidence="2" type="ORF">NEF87_003203</name>
</gene>
<organism evidence="2 3">
    <name type="scientific">Candidatus Lokiarchaeum ossiferum</name>
    <dbReference type="NCBI Taxonomy" id="2951803"/>
    <lineage>
        <taxon>Archaea</taxon>
        <taxon>Promethearchaeati</taxon>
        <taxon>Promethearchaeota</taxon>
        <taxon>Promethearchaeia</taxon>
        <taxon>Promethearchaeales</taxon>
        <taxon>Promethearchaeaceae</taxon>
        <taxon>Candidatus Lokiarchaeum</taxon>
    </lineage>
</organism>
<dbReference type="InterPro" id="IPR035068">
    <property type="entry name" value="TldD/PmbA_N"/>
</dbReference>
<proteinExistence type="predicted"/>
<feature type="domain" description="Metalloprotease TldD/E C-terminal" evidence="1">
    <location>
        <begin position="224"/>
        <end position="453"/>
    </location>
</feature>
<sequence>MGQFEDLLQKTIKIADENGMDETIARITSGTSHQVRFSNSMIDIVKQWEEEKLELFFVKDQRTTQIDILNPNLDLIEERIKFSVKLLGQIPKNPLYLGMEEKPKKYSSIDGLFDPRISAFTDKAPDYVNGTINSSEEAGAKKVAGVLYFGNTYTELLTSHQFSGDYKDSYYRMTVRSFVDRESSGQDLACGRDLSKVENILSKAGTNAGKLANLSVGAKQGKAGTYDVILSPTVAGNVLGQITDNANPIMIMFGMSPIAESMNKQIAPDTLNIVDNATIGEGLASRPFDIEGKPSKITPILNKGILKNLIHNTSSAKQYGCQSTANSDFMDMGLGSKTLSPAPTNMIYSPGEQSLDEIIANSIKPTIYITSNWYTRFTNYMEGTFSTIPRDGLFVIENGEISKPVRNLRLSDNLLRMLKNIDAVGKDIQQVQWWEVPTPTFIPTIKVKDCNITAATK</sequence>
<dbReference type="Pfam" id="PF19289">
    <property type="entry name" value="PmbA_TldD_3rd"/>
    <property type="match status" value="1"/>
</dbReference>
<dbReference type="Gene3D" id="3.30.2290.10">
    <property type="entry name" value="PmbA/TldD superfamily"/>
    <property type="match status" value="1"/>
</dbReference>
<dbReference type="SUPFAM" id="SSF111283">
    <property type="entry name" value="Putative modulator of DNA gyrase, PmbA/TldD"/>
    <property type="match status" value="1"/>
</dbReference>
<dbReference type="PANTHER" id="PTHR43666:SF1">
    <property type="entry name" value="CONSERVED PROTEIN"/>
    <property type="match status" value="1"/>
</dbReference>
<reference evidence="2" key="1">
    <citation type="submission" date="2022-09" db="EMBL/GenBank/DDBJ databases">
        <title>Actin cytoskeleton and complex cell architecture in an #Asgard archaeon.</title>
        <authorList>
            <person name="Ponce Toledo R.I."/>
            <person name="Schleper C."/>
            <person name="Rodrigues Oliveira T."/>
            <person name="Wollweber F."/>
            <person name="Xu J."/>
            <person name="Rittmann S."/>
            <person name="Klingl A."/>
            <person name="Pilhofer M."/>
        </authorList>
    </citation>
    <scope>NUCLEOTIDE SEQUENCE</scope>
    <source>
        <strain evidence="2">B-35</strain>
    </source>
</reference>
<dbReference type="PANTHER" id="PTHR43666">
    <property type="entry name" value="TLDD PROTEIN"/>
    <property type="match status" value="1"/>
</dbReference>
<dbReference type="Proteomes" id="UP001208689">
    <property type="component" value="Chromosome"/>
</dbReference>
<protein>
    <recommendedName>
        <fullName evidence="1">Metalloprotease TldD/E C-terminal domain-containing protein</fullName>
    </recommendedName>
</protein>
<dbReference type="InterPro" id="IPR045569">
    <property type="entry name" value="Metalloprtase-TldD/E_C"/>
</dbReference>
<accession>A0ABY6HTS7</accession>
<evidence type="ECO:0000313" key="3">
    <source>
        <dbReference type="Proteomes" id="UP001208689"/>
    </source>
</evidence>
<name>A0ABY6HTS7_9ARCH</name>
<evidence type="ECO:0000259" key="1">
    <source>
        <dbReference type="Pfam" id="PF19289"/>
    </source>
</evidence>
<dbReference type="EMBL" id="CP104013">
    <property type="protein sequence ID" value="UYP46918.1"/>
    <property type="molecule type" value="Genomic_DNA"/>
</dbReference>
<evidence type="ECO:0000313" key="2">
    <source>
        <dbReference type="EMBL" id="UYP46918.1"/>
    </source>
</evidence>
<dbReference type="InterPro" id="IPR036059">
    <property type="entry name" value="TldD/PmbA_sf"/>
</dbReference>